<accession>A0A5S5DME3</accession>
<sequence length="107" mass="11709">MKLPKVVADLIDAQYHFNPDAYAACFSETALVHDEGHAYVGREEIKRWISKANSEYNTVMKPLSFEETEGGSLLTAEVSGTFPGSPVVLKFYLQIADGLITSLKIAG</sequence>
<dbReference type="AlphaFoldDB" id="A0A5S5DME3"/>
<dbReference type="RefSeq" id="WP_148907508.1">
    <property type="nucleotide sequence ID" value="NZ_VNHX01000003.1"/>
</dbReference>
<proteinExistence type="predicted"/>
<dbReference type="SUPFAM" id="SSF54427">
    <property type="entry name" value="NTF2-like"/>
    <property type="match status" value="1"/>
</dbReference>
<dbReference type="OrthoDB" id="8684708at2"/>
<evidence type="ECO:0000313" key="2">
    <source>
        <dbReference type="Proteomes" id="UP000325105"/>
    </source>
</evidence>
<protein>
    <recommendedName>
        <fullName evidence="3">SnoaL-like protein</fullName>
    </recommendedName>
</protein>
<dbReference type="Proteomes" id="UP000325105">
    <property type="component" value="Unassembled WGS sequence"/>
</dbReference>
<gene>
    <name evidence="1" type="ORF">BC792_10326</name>
</gene>
<dbReference type="EMBL" id="VNHX01000003">
    <property type="protein sequence ID" value="TYP97100.1"/>
    <property type="molecule type" value="Genomic_DNA"/>
</dbReference>
<reference evidence="1 2" key="1">
    <citation type="submission" date="2019-07" db="EMBL/GenBank/DDBJ databases">
        <title>Genomic Encyclopedia of Archaeal and Bacterial Type Strains, Phase II (KMG-II): from individual species to whole genera.</title>
        <authorList>
            <person name="Goeker M."/>
        </authorList>
    </citation>
    <scope>NUCLEOTIDE SEQUENCE [LARGE SCALE GENOMIC DNA]</scope>
    <source>
        <strain evidence="1 2">DSM 18850</strain>
    </source>
</reference>
<dbReference type="Gene3D" id="3.10.450.50">
    <property type="match status" value="1"/>
</dbReference>
<comment type="caution">
    <text evidence="1">The sequence shown here is derived from an EMBL/GenBank/DDBJ whole genome shotgun (WGS) entry which is preliminary data.</text>
</comment>
<dbReference type="InterPro" id="IPR032710">
    <property type="entry name" value="NTF2-like_dom_sf"/>
</dbReference>
<name>A0A5S5DME3_9SPHI</name>
<evidence type="ECO:0000313" key="1">
    <source>
        <dbReference type="EMBL" id="TYP97100.1"/>
    </source>
</evidence>
<organism evidence="1 2">
    <name type="scientific">Sphingobacterium allocomposti</name>
    <dbReference type="NCBI Taxonomy" id="415956"/>
    <lineage>
        <taxon>Bacteria</taxon>
        <taxon>Pseudomonadati</taxon>
        <taxon>Bacteroidota</taxon>
        <taxon>Sphingobacteriia</taxon>
        <taxon>Sphingobacteriales</taxon>
        <taxon>Sphingobacteriaceae</taxon>
        <taxon>Sphingobacterium</taxon>
    </lineage>
</organism>
<evidence type="ECO:0008006" key="3">
    <source>
        <dbReference type="Google" id="ProtNLM"/>
    </source>
</evidence>
<keyword evidence="2" id="KW-1185">Reference proteome</keyword>